<dbReference type="PANTHER" id="PTHR41521">
    <property type="match status" value="1"/>
</dbReference>
<dbReference type="Proteomes" id="UP001156694">
    <property type="component" value="Unassembled WGS sequence"/>
</dbReference>
<comment type="caution">
    <text evidence="2">The sequence shown here is derived from an EMBL/GenBank/DDBJ whole genome shotgun (WGS) entry which is preliminary data.</text>
</comment>
<sequence length="96" mass="10582">MKAFCIVQINVHNAEEYAKYVALAGPAVAKYNGVFLARGGRCVTKEGPEQNRNVVLEFPDFDTAVKFYDGPEYQEALSFALAEGVSTRNYTIVEGL</sequence>
<evidence type="ECO:0000259" key="1">
    <source>
        <dbReference type="Pfam" id="PF07045"/>
    </source>
</evidence>
<dbReference type="InterPro" id="IPR010753">
    <property type="entry name" value="DUF1330"/>
</dbReference>
<proteinExistence type="predicted"/>
<dbReference type="RefSeq" id="WP_284376164.1">
    <property type="nucleotide sequence ID" value="NZ_BSNN01000002.1"/>
</dbReference>
<accession>A0ABQ5VTC0</accession>
<dbReference type="Pfam" id="PF07045">
    <property type="entry name" value="DUF1330"/>
    <property type="match status" value="1"/>
</dbReference>
<dbReference type="Gene3D" id="3.30.70.100">
    <property type="match status" value="1"/>
</dbReference>
<gene>
    <name evidence="2" type="ORF">GCM10007939_06950</name>
</gene>
<dbReference type="EMBL" id="BSNN01000002">
    <property type="protein sequence ID" value="GLQ34412.1"/>
    <property type="molecule type" value="Genomic_DNA"/>
</dbReference>
<dbReference type="SUPFAM" id="SSF54909">
    <property type="entry name" value="Dimeric alpha+beta barrel"/>
    <property type="match status" value="1"/>
</dbReference>
<evidence type="ECO:0000313" key="2">
    <source>
        <dbReference type="EMBL" id="GLQ34412.1"/>
    </source>
</evidence>
<reference evidence="3" key="1">
    <citation type="journal article" date="2019" name="Int. J. Syst. Evol. Microbiol.">
        <title>The Global Catalogue of Microorganisms (GCM) 10K type strain sequencing project: providing services to taxonomists for standard genome sequencing and annotation.</title>
        <authorList>
            <consortium name="The Broad Institute Genomics Platform"/>
            <consortium name="The Broad Institute Genome Sequencing Center for Infectious Disease"/>
            <person name="Wu L."/>
            <person name="Ma J."/>
        </authorList>
    </citation>
    <scope>NUCLEOTIDE SEQUENCE [LARGE SCALE GENOMIC DNA]</scope>
    <source>
        <strain evidence="3">NBRC 110140</strain>
    </source>
</reference>
<organism evidence="2 3">
    <name type="scientific">Amylibacter marinus</name>
    <dbReference type="NCBI Taxonomy" id="1475483"/>
    <lineage>
        <taxon>Bacteria</taxon>
        <taxon>Pseudomonadati</taxon>
        <taxon>Pseudomonadota</taxon>
        <taxon>Alphaproteobacteria</taxon>
        <taxon>Rhodobacterales</taxon>
        <taxon>Paracoccaceae</taxon>
        <taxon>Amylibacter</taxon>
    </lineage>
</organism>
<name>A0ABQ5VTC0_9RHOB</name>
<protein>
    <recommendedName>
        <fullName evidence="1">DUF1330 domain-containing protein</fullName>
    </recommendedName>
</protein>
<dbReference type="PANTHER" id="PTHR41521:SF4">
    <property type="entry name" value="BLR0684 PROTEIN"/>
    <property type="match status" value="1"/>
</dbReference>
<keyword evidence="3" id="KW-1185">Reference proteome</keyword>
<dbReference type="InterPro" id="IPR011008">
    <property type="entry name" value="Dimeric_a/b-barrel"/>
</dbReference>
<evidence type="ECO:0000313" key="3">
    <source>
        <dbReference type="Proteomes" id="UP001156694"/>
    </source>
</evidence>
<feature type="domain" description="DUF1330" evidence="1">
    <location>
        <begin position="2"/>
        <end position="96"/>
    </location>
</feature>